<feature type="chain" id="PRO_5041975562" description="CBM-cenC domain-containing protein" evidence="2">
    <location>
        <begin position="22"/>
        <end position="156"/>
    </location>
</feature>
<feature type="signal peptide" evidence="2">
    <location>
        <begin position="1"/>
        <end position="21"/>
    </location>
</feature>
<keyword evidence="5" id="KW-1185">Reference proteome</keyword>
<evidence type="ECO:0000256" key="1">
    <source>
        <dbReference type="ARBA" id="ARBA00022801"/>
    </source>
</evidence>
<dbReference type="EMBL" id="JAODUP010000038">
    <property type="protein sequence ID" value="KAK2166535.1"/>
    <property type="molecule type" value="Genomic_DNA"/>
</dbReference>
<evidence type="ECO:0000259" key="3">
    <source>
        <dbReference type="Pfam" id="PF02018"/>
    </source>
</evidence>
<reference evidence="4" key="1">
    <citation type="journal article" date="2023" name="Mol. Biol. Evol.">
        <title>Third-Generation Sequencing Reveals the Adaptive Role of the Epigenome in Three Deep-Sea Polychaetes.</title>
        <authorList>
            <person name="Perez M."/>
            <person name="Aroh O."/>
            <person name="Sun Y."/>
            <person name="Lan Y."/>
            <person name="Juniper S.K."/>
            <person name="Young C.R."/>
            <person name="Angers B."/>
            <person name="Qian P.Y."/>
        </authorList>
    </citation>
    <scope>NUCLEOTIDE SEQUENCE</scope>
    <source>
        <strain evidence="4">P08H-3</strain>
    </source>
</reference>
<proteinExistence type="predicted"/>
<keyword evidence="1" id="KW-0378">Hydrolase</keyword>
<dbReference type="InterPro" id="IPR008979">
    <property type="entry name" value="Galactose-bd-like_sf"/>
</dbReference>
<accession>A0AAD9K8S5</accession>
<dbReference type="AlphaFoldDB" id="A0AAD9K8S5"/>
<evidence type="ECO:0000313" key="4">
    <source>
        <dbReference type="EMBL" id="KAK2166535.1"/>
    </source>
</evidence>
<protein>
    <recommendedName>
        <fullName evidence="3">CBM-cenC domain-containing protein</fullName>
    </recommendedName>
</protein>
<gene>
    <name evidence="4" type="ORF">LSH36_38g06016</name>
</gene>
<evidence type="ECO:0000313" key="5">
    <source>
        <dbReference type="Proteomes" id="UP001208570"/>
    </source>
</evidence>
<dbReference type="Pfam" id="PF02018">
    <property type="entry name" value="CBM_4_9"/>
    <property type="match status" value="1"/>
</dbReference>
<dbReference type="Gene3D" id="2.60.120.260">
    <property type="entry name" value="Galactose-binding domain-like"/>
    <property type="match status" value="1"/>
</dbReference>
<name>A0AAD9K8S5_9ANNE</name>
<dbReference type="GO" id="GO:0016798">
    <property type="term" value="F:hydrolase activity, acting on glycosyl bonds"/>
    <property type="evidence" value="ECO:0007669"/>
    <property type="project" value="InterPro"/>
</dbReference>
<dbReference type="InterPro" id="IPR003305">
    <property type="entry name" value="CenC_carb-bd"/>
</dbReference>
<organism evidence="4 5">
    <name type="scientific">Paralvinella palmiformis</name>
    <dbReference type="NCBI Taxonomy" id="53620"/>
    <lineage>
        <taxon>Eukaryota</taxon>
        <taxon>Metazoa</taxon>
        <taxon>Spiralia</taxon>
        <taxon>Lophotrochozoa</taxon>
        <taxon>Annelida</taxon>
        <taxon>Polychaeta</taxon>
        <taxon>Sedentaria</taxon>
        <taxon>Canalipalpata</taxon>
        <taxon>Terebellida</taxon>
        <taxon>Terebelliformia</taxon>
        <taxon>Alvinellidae</taxon>
        <taxon>Paralvinella</taxon>
    </lineage>
</organism>
<comment type="caution">
    <text evidence="4">The sequence shown here is derived from an EMBL/GenBank/DDBJ whole genome shotgun (WGS) entry which is preliminary data.</text>
</comment>
<evidence type="ECO:0000256" key="2">
    <source>
        <dbReference type="SAM" id="SignalP"/>
    </source>
</evidence>
<feature type="domain" description="CBM-cenC" evidence="3">
    <location>
        <begin position="34"/>
        <end position="106"/>
    </location>
</feature>
<keyword evidence="2" id="KW-0732">Signal</keyword>
<dbReference type="SUPFAM" id="SSF49785">
    <property type="entry name" value="Galactose-binding domain-like"/>
    <property type="match status" value="1"/>
</dbReference>
<sequence>MMRLLVVVIVGFLVLGHRVRAVDVIFGYEDPSQNKFKNWDFESNLSNNDWIVNGATVTSGAHTDGHTGYSSVKIESRTSGDGGVKQTVTGLTPNTNYYVSIFIKVLTNAPTGIGYSSYFLMCRSGGGKHTSIFGRNVYINSYTFICLKYYIILYYV</sequence>
<dbReference type="Proteomes" id="UP001208570">
    <property type="component" value="Unassembled WGS sequence"/>
</dbReference>